<evidence type="ECO:0008006" key="5">
    <source>
        <dbReference type="Google" id="ProtNLM"/>
    </source>
</evidence>
<accession>H5WZN4</accession>
<feature type="region of interest" description="Disordered" evidence="1">
    <location>
        <begin position="1"/>
        <end position="22"/>
    </location>
</feature>
<evidence type="ECO:0000256" key="2">
    <source>
        <dbReference type="SAM" id="Phobius"/>
    </source>
</evidence>
<evidence type="ECO:0000313" key="4">
    <source>
        <dbReference type="Proteomes" id="UP000004926"/>
    </source>
</evidence>
<feature type="transmembrane region" description="Helical" evidence="2">
    <location>
        <begin position="89"/>
        <end position="109"/>
    </location>
</feature>
<proteinExistence type="predicted"/>
<feature type="transmembrane region" description="Helical" evidence="2">
    <location>
        <begin position="53"/>
        <end position="77"/>
    </location>
</feature>
<evidence type="ECO:0000313" key="3">
    <source>
        <dbReference type="EMBL" id="EHR50766.1"/>
    </source>
</evidence>
<dbReference type="InterPro" id="IPR009937">
    <property type="entry name" value="Phage_holin_3_6"/>
</dbReference>
<dbReference type="EMBL" id="CM001439">
    <property type="protein sequence ID" value="EHR50766.1"/>
    <property type="molecule type" value="Genomic_DNA"/>
</dbReference>
<sequence length="143" mass="14701">MAGTQLPRDDEEIPMADRQGGDRVSEVSEQVGALVRDELHDALRELRTKATQAGLGGALVAFACVLALYAGAAFVHGLSLALSRVLPSWLAATVTGIALSAVAALAGYAGADRIRRAVPPVPEQALSDVQSGGEAAGRAAREQ</sequence>
<feature type="region of interest" description="Disordered" evidence="1">
    <location>
        <begin position="122"/>
        <end position="143"/>
    </location>
</feature>
<dbReference type="Proteomes" id="UP000004926">
    <property type="component" value="Chromosome"/>
</dbReference>
<dbReference type="AlphaFoldDB" id="H5WZN4"/>
<protein>
    <recommendedName>
        <fullName evidence="5">Superfamily III holin-X</fullName>
    </recommendedName>
</protein>
<keyword evidence="4" id="KW-1185">Reference proteome</keyword>
<keyword evidence="2" id="KW-1133">Transmembrane helix</keyword>
<feature type="compositionally biased region" description="Low complexity" evidence="1">
    <location>
        <begin position="132"/>
        <end position="143"/>
    </location>
</feature>
<organism evidence="3 4">
    <name type="scientific">Saccharomonospora marina XMU15</name>
    <dbReference type="NCBI Taxonomy" id="882083"/>
    <lineage>
        <taxon>Bacteria</taxon>
        <taxon>Bacillati</taxon>
        <taxon>Actinomycetota</taxon>
        <taxon>Actinomycetes</taxon>
        <taxon>Pseudonocardiales</taxon>
        <taxon>Pseudonocardiaceae</taxon>
        <taxon>Saccharomonospora</taxon>
    </lineage>
</organism>
<dbReference type="HOGENOM" id="CLU_106273_0_1_11"/>
<dbReference type="Pfam" id="PF07332">
    <property type="entry name" value="Phage_holin_3_6"/>
    <property type="match status" value="1"/>
</dbReference>
<name>H5WZN4_9PSEU</name>
<reference evidence="3 4" key="1">
    <citation type="journal article" date="2012" name="Stand. Genomic Sci.">
        <title>Genome sequence of the ocean sediment bacterium Saccharomonospora marina type strain (XMU15(T)).</title>
        <authorList>
            <person name="Klenk H.P."/>
            <person name="Lu M."/>
            <person name="Lucas S."/>
            <person name="Lapidus A."/>
            <person name="Copeland A."/>
            <person name="Pitluck S."/>
            <person name="Goodwin L.A."/>
            <person name="Han C."/>
            <person name="Tapia R."/>
            <person name="Brambilla E.M."/>
            <person name="Potter G."/>
            <person name="Land M."/>
            <person name="Ivanova N."/>
            <person name="Rohde M."/>
            <person name="Goker M."/>
            <person name="Detter J.C."/>
            <person name="Li W.J."/>
            <person name="Kyrpides N.C."/>
            <person name="Woyke T."/>
        </authorList>
    </citation>
    <scope>NUCLEOTIDE SEQUENCE [LARGE SCALE GENOMIC DNA]</scope>
    <source>
        <strain evidence="3 4">XMU15</strain>
    </source>
</reference>
<gene>
    <name evidence="3" type="ORF">SacmaDRAFT_2523</name>
</gene>
<dbReference type="RefSeq" id="WP_009154151.1">
    <property type="nucleotide sequence ID" value="NZ_CM001439.1"/>
</dbReference>
<dbReference type="STRING" id="882083.SacmaDRAFT_2523"/>
<evidence type="ECO:0000256" key="1">
    <source>
        <dbReference type="SAM" id="MobiDB-lite"/>
    </source>
</evidence>
<keyword evidence="2" id="KW-0472">Membrane</keyword>
<keyword evidence="2" id="KW-0812">Transmembrane</keyword>